<feature type="region of interest" description="Disordered" evidence="1">
    <location>
        <begin position="25"/>
        <end position="46"/>
    </location>
</feature>
<evidence type="ECO:0000256" key="1">
    <source>
        <dbReference type="SAM" id="MobiDB-lite"/>
    </source>
</evidence>
<evidence type="ECO:0000256" key="2">
    <source>
        <dbReference type="SAM" id="SignalP"/>
    </source>
</evidence>
<reference evidence="3" key="1">
    <citation type="submission" date="2020-08" db="EMBL/GenBank/DDBJ databases">
        <title>Genome public.</title>
        <authorList>
            <person name="Liu C."/>
            <person name="Sun Q."/>
        </authorList>
    </citation>
    <scope>NUCLEOTIDE SEQUENCE</scope>
    <source>
        <strain evidence="3">NSJ-68</strain>
    </source>
</reference>
<gene>
    <name evidence="3" type="ORF">H8S44_06260</name>
</gene>
<evidence type="ECO:0000313" key="4">
    <source>
        <dbReference type="Proteomes" id="UP000649345"/>
    </source>
</evidence>
<dbReference type="AlphaFoldDB" id="A0A923LB69"/>
<feature type="chain" id="PRO_5038438265" description="DUF1344 domain-containing protein" evidence="2">
    <location>
        <begin position="21"/>
        <end position="116"/>
    </location>
</feature>
<comment type="caution">
    <text evidence="3">The sequence shown here is derived from an EMBL/GenBank/DDBJ whole genome shotgun (WGS) entry which is preliminary data.</text>
</comment>
<keyword evidence="4" id="KW-1185">Reference proteome</keyword>
<proteinExistence type="predicted"/>
<dbReference type="Proteomes" id="UP000649345">
    <property type="component" value="Unassembled WGS sequence"/>
</dbReference>
<dbReference type="RefSeq" id="WP_186871733.1">
    <property type="nucleotide sequence ID" value="NZ_JACOOR010000003.1"/>
</dbReference>
<evidence type="ECO:0008006" key="5">
    <source>
        <dbReference type="Google" id="ProtNLM"/>
    </source>
</evidence>
<dbReference type="EMBL" id="JACOOR010000003">
    <property type="protein sequence ID" value="MBC5659370.1"/>
    <property type="molecule type" value="Genomic_DNA"/>
</dbReference>
<evidence type="ECO:0000313" key="3">
    <source>
        <dbReference type="EMBL" id="MBC5659370.1"/>
    </source>
</evidence>
<feature type="signal peptide" evidence="2">
    <location>
        <begin position="1"/>
        <end position="20"/>
    </location>
</feature>
<sequence length="116" mass="12256">MKKKLTMMILFTAITASLIAGCGTKGSGNGNSASQTTGKEDAEDASEFTGTLDEVKDFMFVVTDASGSSYEFTFENEKPEGLDKVKVGDKVTVTYTGTISEVDPFMGEVLSVTAAE</sequence>
<name>A0A923LB69_9FIRM</name>
<dbReference type="PROSITE" id="PS51257">
    <property type="entry name" value="PROKAR_LIPOPROTEIN"/>
    <property type="match status" value="1"/>
</dbReference>
<protein>
    <recommendedName>
        <fullName evidence="5">DUF1344 domain-containing protein</fullName>
    </recommendedName>
</protein>
<keyword evidence="2" id="KW-0732">Signal</keyword>
<organism evidence="3 4">
    <name type="scientific">Anaerosacchariphilus hominis</name>
    <dbReference type="NCBI Taxonomy" id="2763017"/>
    <lineage>
        <taxon>Bacteria</taxon>
        <taxon>Bacillati</taxon>
        <taxon>Bacillota</taxon>
        <taxon>Clostridia</taxon>
        <taxon>Lachnospirales</taxon>
        <taxon>Lachnospiraceae</taxon>
        <taxon>Anaerosacchariphilus</taxon>
    </lineage>
</organism>
<accession>A0A923LB69</accession>